<evidence type="ECO:0000313" key="3">
    <source>
        <dbReference type="Proteomes" id="UP000499080"/>
    </source>
</evidence>
<organism evidence="2 3">
    <name type="scientific">Araneus ventricosus</name>
    <name type="common">Orbweaver spider</name>
    <name type="synonym">Epeira ventricosa</name>
    <dbReference type="NCBI Taxonomy" id="182803"/>
    <lineage>
        <taxon>Eukaryota</taxon>
        <taxon>Metazoa</taxon>
        <taxon>Ecdysozoa</taxon>
        <taxon>Arthropoda</taxon>
        <taxon>Chelicerata</taxon>
        <taxon>Arachnida</taxon>
        <taxon>Araneae</taxon>
        <taxon>Araneomorphae</taxon>
        <taxon>Entelegynae</taxon>
        <taxon>Araneoidea</taxon>
        <taxon>Araneidae</taxon>
        <taxon>Araneus</taxon>
    </lineage>
</organism>
<reference evidence="2 3" key="1">
    <citation type="journal article" date="2019" name="Sci. Rep.">
        <title>Orb-weaving spider Araneus ventricosus genome elucidates the spidroin gene catalogue.</title>
        <authorList>
            <person name="Kono N."/>
            <person name="Nakamura H."/>
            <person name="Ohtoshi R."/>
            <person name="Moran D.A.P."/>
            <person name="Shinohara A."/>
            <person name="Yoshida Y."/>
            <person name="Fujiwara M."/>
            <person name="Mori M."/>
            <person name="Tomita M."/>
            <person name="Arakawa K."/>
        </authorList>
    </citation>
    <scope>NUCLEOTIDE SEQUENCE [LARGE SCALE GENOMIC DNA]</scope>
</reference>
<dbReference type="AlphaFoldDB" id="A0A4Y2F7D3"/>
<name>A0A4Y2F7D3_ARAVE</name>
<gene>
    <name evidence="2" type="ORF">AVEN_78070_1</name>
</gene>
<dbReference type="EMBL" id="BGPR01000835">
    <property type="protein sequence ID" value="GBM37323.1"/>
    <property type="molecule type" value="Genomic_DNA"/>
</dbReference>
<accession>A0A4Y2F7D3</accession>
<sequence length="174" mass="19625">MVKEESELLLADLDAQARSLPCACLYALAGYNGMAFTPWADPAREKTPDVHRTFTHGHTPPTMRQYIGLGGSGTHGQAGRQTERRPMSPCLMPLQHSYQLIGHGTRQTDGRTDRQTDGRTVRQTNRRSDRQTDGRTDRQADRRTDGRSDRQTDRLSDRQTDGESDGQSDRQTFH</sequence>
<evidence type="ECO:0000256" key="1">
    <source>
        <dbReference type="SAM" id="MobiDB-lite"/>
    </source>
</evidence>
<feature type="region of interest" description="Disordered" evidence="1">
    <location>
        <begin position="67"/>
        <end position="88"/>
    </location>
</feature>
<evidence type="ECO:0000313" key="2">
    <source>
        <dbReference type="EMBL" id="GBM37323.1"/>
    </source>
</evidence>
<feature type="compositionally biased region" description="Basic and acidic residues" evidence="1">
    <location>
        <begin position="106"/>
        <end position="174"/>
    </location>
</feature>
<protein>
    <submittedName>
        <fullName evidence="2">Uncharacterized protein</fullName>
    </submittedName>
</protein>
<dbReference type="OrthoDB" id="6784185at2759"/>
<keyword evidence="3" id="KW-1185">Reference proteome</keyword>
<proteinExistence type="predicted"/>
<comment type="caution">
    <text evidence="2">The sequence shown here is derived from an EMBL/GenBank/DDBJ whole genome shotgun (WGS) entry which is preliminary data.</text>
</comment>
<dbReference type="Proteomes" id="UP000499080">
    <property type="component" value="Unassembled WGS sequence"/>
</dbReference>
<feature type="region of interest" description="Disordered" evidence="1">
    <location>
        <begin position="104"/>
        <end position="174"/>
    </location>
</feature>